<sequence>MGRAGDMGYGRKGTPAPFGRDNDARGKVRSLGDDAGGGGIVGGVVVVWVAVWLMVGAGLASMGARCGDCVVVVV</sequence>
<reference evidence="3" key="1">
    <citation type="submission" date="2023-11" db="EMBL/GenBank/DDBJ databases">
        <title>Genome assemblies of two species of porcelain crab, Petrolisthes cinctipes and Petrolisthes manimaculis (Anomura: Porcellanidae).</title>
        <authorList>
            <person name="Angst P."/>
        </authorList>
    </citation>
    <scope>NUCLEOTIDE SEQUENCE</scope>
    <source>
        <strain evidence="3">PB745_02</strain>
        <tissue evidence="3">Gill</tissue>
    </source>
</reference>
<feature type="compositionally biased region" description="Gly residues" evidence="1">
    <location>
        <begin position="1"/>
        <end position="11"/>
    </location>
</feature>
<dbReference type="EMBL" id="JAWZYT010000985">
    <property type="protein sequence ID" value="KAK4316780.1"/>
    <property type="molecule type" value="Genomic_DNA"/>
</dbReference>
<keyword evidence="5" id="KW-1185">Reference proteome</keyword>
<gene>
    <name evidence="4" type="ORF">Pmani_012083</name>
    <name evidence="3" type="ORF">Pmani_024405</name>
</gene>
<name>A0AAE1PA67_9EUCA</name>
<feature type="region of interest" description="Disordered" evidence="1">
    <location>
        <begin position="1"/>
        <end position="24"/>
    </location>
</feature>
<evidence type="ECO:0000256" key="1">
    <source>
        <dbReference type="SAM" id="MobiDB-lite"/>
    </source>
</evidence>
<feature type="transmembrane region" description="Helical" evidence="2">
    <location>
        <begin position="35"/>
        <end position="55"/>
    </location>
</feature>
<keyword evidence="2" id="KW-1133">Transmembrane helix</keyword>
<evidence type="ECO:0000313" key="4">
    <source>
        <dbReference type="EMBL" id="KAK4316780.1"/>
    </source>
</evidence>
<keyword evidence="2" id="KW-0812">Transmembrane</keyword>
<evidence type="ECO:0000313" key="5">
    <source>
        <dbReference type="Proteomes" id="UP001292094"/>
    </source>
</evidence>
<dbReference type="EMBL" id="JAWZYT010002562">
    <property type="protein sequence ID" value="KAK4303580.1"/>
    <property type="molecule type" value="Genomic_DNA"/>
</dbReference>
<evidence type="ECO:0000313" key="3">
    <source>
        <dbReference type="EMBL" id="KAK4303580.1"/>
    </source>
</evidence>
<dbReference type="AlphaFoldDB" id="A0AAE1PA67"/>
<comment type="caution">
    <text evidence="3">The sequence shown here is derived from an EMBL/GenBank/DDBJ whole genome shotgun (WGS) entry which is preliminary data.</text>
</comment>
<evidence type="ECO:0000256" key="2">
    <source>
        <dbReference type="SAM" id="Phobius"/>
    </source>
</evidence>
<proteinExistence type="predicted"/>
<dbReference type="Proteomes" id="UP001292094">
    <property type="component" value="Unassembled WGS sequence"/>
</dbReference>
<accession>A0AAE1PA67</accession>
<organism evidence="3 5">
    <name type="scientific">Petrolisthes manimaculis</name>
    <dbReference type="NCBI Taxonomy" id="1843537"/>
    <lineage>
        <taxon>Eukaryota</taxon>
        <taxon>Metazoa</taxon>
        <taxon>Ecdysozoa</taxon>
        <taxon>Arthropoda</taxon>
        <taxon>Crustacea</taxon>
        <taxon>Multicrustacea</taxon>
        <taxon>Malacostraca</taxon>
        <taxon>Eumalacostraca</taxon>
        <taxon>Eucarida</taxon>
        <taxon>Decapoda</taxon>
        <taxon>Pleocyemata</taxon>
        <taxon>Anomura</taxon>
        <taxon>Galatheoidea</taxon>
        <taxon>Porcellanidae</taxon>
        <taxon>Petrolisthes</taxon>
    </lineage>
</organism>
<keyword evidence="2" id="KW-0472">Membrane</keyword>
<protein>
    <submittedName>
        <fullName evidence="3">Uncharacterized protein</fullName>
    </submittedName>
</protein>